<keyword evidence="3" id="KW-1185">Reference proteome</keyword>
<name>A0ABR2HKH7_9EUKA</name>
<feature type="region of interest" description="Disordered" evidence="1">
    <location>
        <begin position="79"/>
        <end position="112"/>
    </location>
</feature>
<dbReference type="Gene3D" id="2.60.40.1910">
    <property type="match status" value="1"/>
</dbReference>
<evidence type="ECO:0008006" key="4">
    <source>
        <dbReference type="Google" id="ProtNLM"/>
    </source>
</evidence>
<protein>
    <recommendedName>
        <fullName evidence="4">Peptidase M1 membrane alanine aminopeptidase domain-containing protein</fullName>
    </recommendedName>
</protein>
<dbReference type="SUPFAM" id="SSF63737">
    <property type="entry name" value="Leukotriene A4 hydrolase N-terminal domain"/>
    <property type="match status" value="1"/>
</dbReference>
<dbReference type="InterPro" id="IPR042097">
    <property type="entry name" value="Aminopeptidase_N-like_N_sf"/>
</dbReference>
<dbReference type="Gene3D" id="2.60.40.1730">
    <property type="entry name" value="tricorn interacting facor f3 domain"/>
    <property type="match status" value="1"/>
</dbReference>
<evidence type="ECO:0000313" key="3">
    <source>
        <dbReference type="Proteomes" id="UP001470230"/>
    </source>
</evidence>
<dbReference type="Proteomes" id="UP001470230">
    <property type="component" value="Unassembled WGS sequence"/>
</dbReference>
<proteinExistence type="predicted"/>
<dbReference type="PANTHER" id="PTHR11533:SF299">
    <property type="entry name" value="AMINOPEPTIDASE"/>
    <property type="match status" value="1"/>
</dbReference>
<organism evidence="2 3">
    <name type="scientific">Tritrichomonas musculus</name>
    <dbReference type="NCBI Taxonomy" id="1915356"/>
    <lineage>
        <taxon>Eukaryota</taxon>
        <taxon>Metamonada</taxon>
        <taxon>Parabasalia</taxon>
        <taxon>Tritrichomonadida</taxon>
        <taxon>Tritrichomonadidae</taxon>
        <taxon>Tritrichomonas</taxon>
    </lineage>
</organism>
<sequence length="665" mass="76930">MKNRDYFIQEYKINLNVRTADQIYMGSVFITFSNIPESRHIILNCDEKLLITAVKNKGKEIPYSYNQYSHTLHISCQVENDNINPPSDETNNNTQANGSDITCNNSNTNNNLDVQNNPKEPKTTKYIVCVQFQSQINPDHQGFFYVDDATAAIHLFPNFSYLFVPCDTFTGESSDINNQGKTELSSKFSFKFTDISVTITAGESPQVAVCSIPSPQAINFINNRMMFKFGKLKIPLPYFSAAIGEFQKYEIEINPKNDTNSEHNTKIHFFFDSYIEEQYYESIISFFGKAITIIEKLFNLKPFSNCIQIADNLNYPEDQSNTAGLIIFTPETLVAFDQNKHLLIKQILKQYINIFPATVNENWIIEGLSSYLALVVIDELENPSEFDIHSIMNIDQISFQNDFFRKALNSDSTSQVSSLEEKIELIDDDTLFDSLFTLKSTCLMRMIFVNKTFEYAQNFFQKLNEKIEKDELLTFEIFYDAFNSIQCEPFFESYFKNQGHPIVVVKDDLKMHQTRFSASRNSQNFIWSIPLKITVLNVKEELNEIEFEVCETVSLLFDKKELDLNDYLNSVDDKKILIINHNSESFCRVWYKGAWMKKLCDFAERLAKTEFESDLFNVFLDATALADLGFVDRKLLESFEMFQIPPNLQRKFPRLIGSSTLSEFK</sequence>
<comment type="caution">
    <text evidence="2">The sequence shown here is derived from an EMBL/GenBank/DDBJ whole genome shotgun (WGS) entry which is preliminary data.</text>
</comment>
<evidence type="ECO:0000313" key="2">
    <source>
        <dbReference type="EMBL" id="KAK8848144.1"/>
    </source>
</evidence>
<dbReference type="InterPro" id="IPR050344">
    <property type="entry name" value="Peptidase_M1_aminopeptidases"/>
</dbReference>
<dbReference type="InterPro" id="IPR027268">
    <property type="entry name" value="Peptidase_M4/M1_CTD_sf"/>
</dbReference>
<dbReference type="EMBL" id="JAPFFF010000027">
    <property type="protein sequence ID" value="KAK8848144.1"/>
    <property type="molecule type" value="Genomic_DNA"/>
</dbReference>
<dbReference type="SUPFAM" id="SSF55486">
    <property type="entry name" value="Metalloproteases ('zincins'), catalytic domain"/>
    <property type="match status" value="1"/>
</dbReference>
<reference evidence="2 3" key="1">
    <citation type="submission" date="2024-04" db="EMBL/GenBank/DDBJ databases">
        <title>Tritrichomonas musculus Genome.</title>
        <authorList>
            <person name="Alves-Ferreira E."/>
            <person name="Grigg M."/>
            <person name="Lorenzi H."/>
            <person name="Galac M."/>
        </authorList>
    </citation>
    <scope>NUCLEOTIDE SEQUENCE [LARGE SCALE GENOMIC DNA]</scope>
    <source>
        <strain evidence="2 3">EAF2021</strain>
    </source>
</reference>
<accession>A0ABR2HKH7</accession>
<evidence type="ECO:0000256" key="1">
    <source>
        <dbReference type="SAM" id="MobiDB-lite"/>
    </source>
</evidence>
<gene>
    <name evidence="2" type="ORF">M9Y10_019200</name>
</gene>
<dbReference type="Gene3D" id="1.10.390.10">
    <property type="entry name" value="Neutral Protease Domain 2"/>
    <property type="match status" value="1"/>
</dbReference>
<feature type="compositionally biased region" description="Polar residues" evidence="1">
    <location>
        <begin position="79"/>
        <end position="103"/>
    </location>
</feature>
<dbReference type="PANTHER" id="PTHR11533">
    <property type="entry name" value="PROTEASE M1 ZINC METALLOPROTEASE"/>
    <property type="match status" value="1"/>
</dbReference>